<accession>A0A1D9GBI6</accession>
<dbReference type="AlphaFoldDB" id="A0A1D9GBI6"/>
<name>A0A1D9GBI6_MOOP1</name>
<organism evidence="1">
    <name type="scientific">Moorena producens (strain JHB)</name>
    <dbReference type="NCBI Taxonomy" id="1454205"/>
    <lineage>
        <taxon>Bacteria</taxon>
        <taxon>Bacillati</taxon>
        <taxon>Cyanobacteriota</taxon>
        <taxon>Cyanophyceae</taxon>
        <taxon>Coleofasciculales</taxon>
        <taxon>Coleofasciculaceae</taxon>
        <taxon>Moorena</taxon>
    </lineage>
</organism>
<dbReference type="PANTHER" id="PTHR41317:SF1">
    <property type="entry name" value="PD-(D_E)XK NUCLEASE FAMILY TRANSPOSASE"/>
    <property type="match status" value="1"/>
</dbReference>
<dbReference type="NCBIfam" id="TIGR01784">
    <property type="entry name" value="T_den_put_tspse"/>
    <property type="match status" value="1"/>
</dbReference>
<reference evidence="1" key="2">
    <citation type="submission" date="2022-10" db="EMBL/GenBank/DDBJ databases">
        <authorList>
            <person name="Ngo T.-E."/>
        </authorList>
    </citation>
    <scope>NUCLEOTIDE SEQUENCE</scope>
    <source>
        <strain evidence="1">JHB</strain>
    </source>
</reference>
<dbReference type="EMBL" id="CP017708">
    <property type="protein sequence ID" value="AOY85012.2"/>
    <property type="molecule type" value="Genomic_DNA"/>
</dbReference>
<protein>
    <submittedName>
        <fullName evidence="1">Rpn family recombination-promoting nuclease/putative transposase</fullName>
    </submittedName>
</protein>
<gene>
    <name evidence="1" type="ORF">BJP36_33090</name>
</gene>
<evidence type="ECO:0000313" key="1">
    <source>
        <dbReference type="EMBL" id="AOY85012.2"/>
    </source>
</evidence>
<proteinExistence type="predicted"/>
<dbReference type="Proteomes" id="UP000176944">
    <property type="component" value="Chromosome"/>
</dbReference>
<dbReference type="PANTHER" id="PTHR41317">
    <property type="entry name" value="PD-(D_E)XK NUCLEASE FAMILY TRANSPOSASE"/>
    <property type="match status" value="1"/>
</dbReference>
<sequence length="296" mass="34639">MTPVSEAFDMVFPLPDKYIDLLTDFGFKRVFGTEPNKALLIDFLNTLLPPHHQIQDVTFKNPEFLGNTLVDRRAIFDIYCQSETGERFIVEMQKAKQNFFKDGRSPAFSDRSVYYSTFPIQEQAQQGYWNYELTAVYTVGILDFLFDDHKHESELLHVVELKNQRCEVFYDKLKFIYVELPKFTKSVDQLETHFDKWLFLLKHLAQLNEPPEPLQEDVFAQLFEVAEIANFSSAEQFRYQDSLKVYRDMNSIAETLIQEGRQQEKQQIAKQMKAAGLPLKDIAQYTGLSVDEIDRL</sequence>
<dbReference type="Pfam" id="PF12784">
    <property type="entry name" value="PDDEXK_2"/>
    <property type="match status" value="1"/>
</dbReference>
<dbReference type="InterPro" id="IPR010106">
    <property type="entry name" value="RpnA"/>
</dbReference>
<reference evidence="1" key="1">
    <citation type="journal article" date="2017" name="Proc. Natl. Acad. Sci. U.S.A.">
        <title>Comparative genomics uncovers the prolific and distinctive metabolic potential of the cyanobacterial genus Moorea.</title>
        <authorList>
            <person name="Leao T."/>
            <person name="Castelao G."/>
            <person name="Korobeynikov A."/>
            <person name="Monroe E.A."/>
            <person name="Podell S."/>
            <person name="Glukhov E."/>
            <person name="Allen E.E."/>
            <person name="Gerwick W.H."/>
            <person name="Gerwick L."/>
        </authorList>
    </citation>
    <scope>NUCLEOTIDE SEQUENCE</scope>
    <source>
        <strain evidence="1">JHB</strain>
    </source>
</reference>